<keyword evidence="2" id="KW-0285">Flavoprotein</keyword>
<evidence type="ECO:0000259" key="9">
    <source>
        <dbReference type="Pfam" id="PF00970"/>
    </source>
</evidence>
<dbReference type="InterPro" id="IPR008333">
    <property type="entry name" value="Cbr1-like_FAD-bd_dom"/>
</dbReference>
<reference evidence="10" key="1">
    <citation type="submission" date="2018-05" db="EMBL/GenBank/DDBJ databases">
        <authorList>
            <person name="Lanie J.A."/>
            <person name="Ng W.-L."/>
            <person name="Kazmierczak K.M."/>
            <person name="Andrzejewski T.M."/>
            <person name="Davidsen T.M."/>
            <person name="Wayne K.J."/>
            <person name="Tettelin H."/>
            <person name="Glass J.I."/>
            <person name="Rusch D."/>
            <person name="Podicherti R."/>
            <person name="Tsui H.-C.T."/>
            <person name="Winkler M.E."/>
        </authorList>
    </citation>
    <scope>NUCLEOTIDE SEQUENCE</scope>
</reference>
<organism evidence="10">
    <name type="scientific">marine metagenome</name>
    <dbReference type="NCBI Taxonomy" id="408172"/>
    <lineage>
        <taxon>unclassified sequences</taxon>
        <taxon>metagenomes</taxon>
        <taxon>ecological metagenomes</taxon>
    </lineage>
</organism>
<dbReference type="PANTHER" id="PTHR47354">
    <property type="entry name" value="NADH OXIDOREDUCTASE HCR"/>
    <property type="match status" value="1"/>
</dbReference>
<keyword evidence="6" id="KW-0560">Oxidoreductase</keyword>
<dbReference type="Pfam" id="PF00970">
    <property type="entry name" value="FAD_binding_6"/>
    <property type="match status" value="1"/>
</dbReference>
<evidence type="ECO:0000256" key="3">
    <source>
        <dbReference type="ARBA" id="ARBA00022714"/>
    </source>
</evidence>
<feature type="non-terminal residue" evidence="10">
    <location>
        <position position="65"/>
    </location>
</feature>
<evidence type="ECO:0000256" key="4">
    <source>
        <dbReference type="ARBA" id="ARBA00022723"/>
    </source>
</evidence>
<keyword evidence="8" id="KW-0411">Iron-sulfur</keyword>
<feature type="domain" description="Flavoprotein pyridine nucleotide cytochrome reductase-like FAD-binding" evidence="9">
    <location>
        <begin position="13"/>
        <end position="61"/>
    </location>
</feature>
<dbReference type="InterPro" id="IPR050415">
    <property type="entry name" value="MRET"/>
</dbReference>
<dbReference type="SUPFAM" id="SSF63380">
    <property type="entry name" value="Riboflavin synthase domain-like"/>
    <property type="match status" value="1"/>
</dbReference>
<comment type="cofactor">
    <cofactor evidence="1">
        <name>FAD</name>
        <dbReference type="ChEBI" id="CHEBI:57692"/>
    </cofactor>
</comment>
<evidence type="ECO:0000256" key="2">
    <source>
        <dbReference type="ARBA" id="ARBA00022630"/>
    </source>
</evidence>
<name>A0A382QHG4_9ZZZZ</name>
<dbReference type="AlphaFoldDB" id="A0A382QHG4"/>
<keyword evidence="4" id="KW-0479">Metal-binding</keyword>
<dbReference type="GO" id="GO:0046872">
    <property type="term" value="F:metal ion binding"/>
    <property type="evidence" value="ECO:0007669"/>
    <property type="project" value="UniProtKB-KW"/>
</dbReference>
<dbReference type="GO" id="GO:0016491">
    <property type="term" value="F:oxidoreductase activity"/>
    <property type="evidence" value="ECO:0007669"/>
    <property type="project" value="UniProtKB-KW"/>
</dbReference>
<evidence type="ECO:0000313" key="10">
    <source>
        <dbReference type="EMBL" id="SVC84984.1"/>
    </source>
</evidence>
<gene>
    <name evidence="10" type="ORF">METZ01_LOCUS337838</name>
</gene>
<dbReference type="EMBL" id="UINC01114579">
    <property type="protein sequence ID" value="SVC84984.1"/>
    <property type="molecule type" value="Genomic_DNA"/>
</dbReference>
<evidence type="ECO:0000256" key="5">
    <source>
        <dbReference type="ARBA" id="ARBA00022827"/>
    </source>
</evidence>
<dbReference type="GO" id="GO:0050660">
    <property type="term" value="F:flavin adenine dinucleotide binding"/>
    <property type="evidence" value="ECO:0007669"/>
    <property type="project" value="TreeGrafter"/>
</dbReference>
<evidence type="ECO:0000256" key="7">
    <source>
        <dbReference type="ARBA" id="ARBA00023004"/>
    </source>
</evidence>
<proteinExistence type="predicted"/>
<dbReference type="GO" id="GO:0051537">
    <property type="term" value="F:2 iron, 2 sulfur cluster binding"/>
    <property type="evidence" value="ECO:0007669"/>
    <property type="project" value="UniProtKB-KW"/>
</dbReference>
<keyword evidence="7" id="KW-0408">Iron</keyword>
<accession>A0A382QHG4</accession>
<dbReference type="InterPro" id="IPR017938">
    <property type="entry name" value="Riboflavin_synthase-like_b-brl"/>
</dbReference>
<keyword evidence="3" id="KW-0001">2Fe-2S</keyword>
<sequence>MRFHPLTVADVRWETDDTVSVSFLVPDGLKDEFGFTQGQHLTLRREFDGKEVRRSYSICTSVYED</sequence>
<evidence type="ECO:0000256" key="8">
    <source>
        <dbReference type="ARBA" id="ARBA00023014"/>
    </source>
</evidence>
<evidence type="ECO:0000256" key="1">
    <source>
        <dbReference type="ARBA" id="ARBA00001974"/>
    </source>
</evidence>
<dbReference type="Gene3D" id="2.40.30.10">
    <property type="entry name" value="Translation factors"/>
    <property type="match status" value="1"/>
</dbReference>
<protein>
    <recommendedName>
        <fullName evidence="9">Flavoprotein pyridine nucleotide cytochrome reductase-like FAD-binding domain-containing protein</fullName>
    </recommendedName>
</protein>
<dbReference type="PANTHER" id="PTHR47354:SF8">
    <property type="entry name" value="1,2-PHENYLACETYL-COA EPOXIDASE, SUBUNIT E"/>
    <property type="match status" value="1"/>
</dbReference>
<evidence type="ECO:0000256" key="6">
    <source>
        <dbReference type="ARBA" id="ARBA00023002"/>
    </source>
</evidence>
<keyword evidence="5" id="KW-0274">FAD</keyword>